<sequence length="197" mass="22047">MRDKILKDIGGTLTYKYFENDIQVKPASGTITIFDNAGAEIVEEIAISIDAVGTMTYDLSAANSDEVVYSWKAIWKFVVSGDDIYRSRLFDIVNQILENPVVDNDIIKEAPFLKDKNYRKVFTAEVTSTKTVIVSSELREDDDYWNGGSAEVQSGTNAGEIRKVTDFVKSTNKLTVESFTAVIDTTSKINVTRTFRK</sequence>
<accession>A0A0F9BC92</accession>
<feature type="non-terminal residue" evidence="1">
    <location>
        <position position="197"/>
    </location>
</feature>
<dbReference type="AlphaFoldDB" id="A0A0F9BC92"/>
<reference evidence="1" key="1">
    <citation type="journal article" date="2015" name="Nature">
        <title>Complex archaea that bridge the gap between prokaryotes and eukaryotes.</title>
        <authorList>
            <person name="Spang A."/>
            <person name="Saw J.H."/>
            <person name="Jorgensen S.L."/>
            <person name="Zaremba-Niedzwiedzka K."/>
            <person name="Martijn J."/>
            <person name="Lind A.E."/>
            <person name="van Eijk R."/>
            <person name="Schleper C."/>
            <person name="Guy L."/>
            <person name="Ettema T.J."/>
        </authorList>
    </citation>
    <scope>NUCLEOTIDE SEQUENCE</scope>
</reference>
<comment type="caution">
    <text evidence="1">The sequence shown here is derived from an EMBL/GenBank/DDBJ whole genome shotgun (WGS) entry which is preliminary data.</text>
</comment>
<evidence type="ECO:0000313" key="1">
    <source>
        <dbReference type="EMBL" id="KKK82041.1"/>
    </source>
</evidence>
<protein>
    <submittedName>
        <fullName evidence="1">Uncharacterized protein</fullName>
    </submittedName>
</protein>
<gene>
    <name evidence="1" type="ORF">LCGC14_2807380</name>
</gene>
<name>A0A0F9BC92_9ZZZZ</name>
<organism evidence="1">
    <name type="scientific">marine sediment metagenome</name>
    <dbReference type="NCBI Taxonomy" id="412755"/>
    <lineage>
        <taxon>unclassified sequences</taxon>
        <taxon>metagenomes</taxon>
        <taxon>ecological metagenomes</taxon>
    </lineage>
</organism>
<dbReference type="EMBL" id="LAZR01052854">
    <property type="protein sequence ID" value="KKK82041.1"/>
    <property type="molecule type" value="Genomic_DNA"/>
</dbReference>
<proteinExistence type="predicted"/>